<feature type="compositionally biased region" description="Polar residues" evidence="1">
    <location>
        <begin position="21"/>
        <end position="30"/>
    </location>
</feature>
<proteinExistence type="predicted"/>
<keyword evidence="3" id="KW-1185">Reference proteome</keyword>
<name>A0ABD3LHX5_EUCGL</name>
<dbReference type="Proteomes" id="UP001634007">
    <property type="component" value="Unassembled WGS sequence"/>
</dbReference>
<protein>
    <submittedName>
        <fullName evidence="2">Uncharacterized protein</fullName>
    </submittedName>
</protein>
<dbReference type="EMBL" id="JBJKBG010000002">
    <property type="protein sequence ID" value="KAL3751078.1"/>
    <property type="molecule type" value="Genomic_DNA"/>
</dbReference>
<organism evidence="2 3">
    <name type="scientific">Eucalyptus globulus</name>
    <name type="common">Tasmanian blue gum</name>
    <dbReference type="NCBI Taxonomy" id="34317"/>
    <lineage>
        <taxon>Eukaryota</taxon>
        <taxon>Viridiplantae</taxon>
        <taxon>Streptophyta</taxon>
        <taxon>Embryophyta</taxon>
        <taxon>Tracheophyta</taxon>
        <taxon>Spermatophyta</taxon>
        <taxon>Magnoliopsida</taxon>
        <taxon>eudicotyledons</taxon>
        <taxon>Gunneridae</taxon>
        <taxon>Pentapetalae</taxon>
        <taxon>rosids</taxon>
        <taxon>malvids</taxon>
        <taxon>Myrtales</taxon>
        <taxon>Myrtaceae</taxon>
        <taxon>Myrtoideae</taxon>
        <taxon>Eucalypteae</taxon>
        <taxon>Eucalyptus</taxon>
    </lineage>
</organism>
<feature type="region of interest" description="Disordered" evidence="1">
    <location>
        <begin position="21"/>
        <end position="40"/>
    </location>
</feature>
<reference evidence="2 3" key="1">
    <citation type="submission" date="2024-11" db="EMBL/GenBank/DDBJ databases">
        <title>Chromosome-level genome assembly of Eucalyptus globulus Labill. provides insights into its genome evolution.</title>
        <authorList>
            <person name="Li X."/>
        </authorList>
    </citation>
    <scope>NUCLEOTIDE SEQUENCE [LARGE SCALE GENOMIC DNA]</scope>
    <source>
        <strain evidence="2">CL2024</strain>
        <tissue evidence="2">Fresh tender leaves</tissue>
    </source>
</reference>
<dbReference type="AlphaFoldDB" id="A0ABD3LHX5"/>
<comment type="caution">
    <text evidence="2">The sequence shown here is derived from an EMBL/GenBank/DDBJ whole genome shotgun (WGS) entry which is preliminary data.</text>
</comment>
<gene>
    <name evidence="2" type="ORF">ACJRO7_011968</name>
</gene>
<evidence type="ECO:0000313" key="3">
    <source>
        <dbReference type="Proteomes" id="UP001634007"/>
    </source>
</evidence>
<evidence type="ECO:0000256" key="1">
    <source>
        <dbReference type="SAM" id="MobiDB-lite"/>
    </source>
</evidence>
<evidence type="ECO:0000313" key="2">
    <source>
        <dbReference type="EMBL" id="KAL3751078.1"/>
    </source>
</evidence>
<accession>A0ABD3LHX5</accession>
<sequence>MSVAPWQISCPTTPQSQRRLLQLPSPSDQPSCRDVGPLRPSELRHHWPQVHRLVVENPLGAGQIHDAVVAIRRAWPALGNTRWRICAVVYGTPNGEHGGSVGTRWDGSNGARGIGWTKGITASLEPF</sequence>